<comment type="caution">
    <text evidence="2">The sequence shown here is derived from an EMBL/GenBank/DDBJ whole genome shotgun (WGS) entry which is preliminary data.</text>
</comment>
<dbReference type="Pfam" id="PF24391">
    <property type="entry name" value="HD-CE"/>
    <property type="match status" value="1"/>
</dbReference>
<accession>A0A7X4Y9Z3</accession>
<dbReference type="InterPro" id="IPR036890">
    <property type="entry name" value="HATPase_C_sf"/>
</dbReference>
<dbReference type="RefSeq" id="WP_139916894.1">
    <property type="nucleotide sequence ID" value="NZ_CBCSLE010000016.1"/>
</dbReference>
<gene>
    <name evidence="2" type="ORF">GTZ93_13595</name>
</gene>
<reference evidence="2 3" key="1">
    <citation type="submission" date="2020-01" db="EMBL/GenBank/DDBJ databases">
        <title>The draft genome sequence of Corallococcus exiguus DSM 14696.</title>
        <authorList>
            <person name="Zhang X."/>
            <person name="Zhu H."/>
        </authorList>
    </citation>
    <scope>NUCLEOTIDE SEQUENCE [LARGE SCALE GENOMIC DNA]</scope>
    <source>
        <strain evidence="2 3">DSM 14696</strain>
    </source>
</reference>
<proteinExistence type="predicted"/>
<protein>
    <recommendedName>
        <fullName evidence="1">HD-CE domain-containing protein</fullName>
    </recommendedName>
</protein>
<evidence type="ECO:0000313" key="2">
    <source>
        <dbReference type="EMBL" id="NBC40864.1"/>
    </source>
</evidence>
<evidence type="ECO:0000313" key="3">
    <source>
        <dbReference type="Proteomes" id="UP000537825"/>
    </source>
</evidence>
<dbReference type="InterPro" id="IPR056471">
    <property type="entry name" value="HD-CE"/>
</dbReference>
<keyword evidence="3" id="KW-1185">Reference proteome</keyword>
<sequence>MIDFENALREWSNRDPQYEVLWAQWTYDKRLVSRALQAVGVLFPHYSLHDESHSNTILRQLARVLGPSRIARLSPTDIWLLLEAAYHHDIGMVVPDARKRAWWSNQPFKIHLLQLAESHDPDLRRAARTLSTRTFESLGDEWPFEVQRALLLAMADYARKQHPAMAEEIVETPARISLDSPRILIPRRLFQLLALICRHHGSSFEKTLELPGRESGYGTDEAHPRFVGCMLRLGDLLDLDDGRFCPTLIGTMGRLPPSSRAHERKHASIRHLLVSPKIIEVEAVCERKDVAAYEETERWLSWLRDELKNQAARWAEIAPTEDFGTLPSVGRITAKIEGHITIGEGRLPRFEVERDSIIKLVQGANIYERPTSFIRELLQNAVDATLLRCWNDHHSEILEWEKDLKNQDKALDNLRGILKNYPIQVKVTNPKKRSTISAPKGRDDYRFKVVIEDKGWGISRQDIHYLQQIGGSSKNQRKQFRRIDMPEWMQPSGVFGIGLQSVFLFAQRVVITTRPDDSPEILRITLRKGYRGSVGQILVEELDQPQARLEIGTTIVCEINMPSVPKAMKHPFDSPEIQAAFSDFDPVKDSTLLYKFALAKDEVRKFANESLCQLSLNGITLTSTPSLTGTTPQEQSSIEDSRYFDKKTNIEIIFANPNRGIFVSLFYRGAPLAREFQSISDILSFDVDLHFGGADKFLGLSRDNVRPDKKAWLNRRINKALLNVFPRYYENLRAQAEKNDSVNADELGAASLFAEVNGKHFKPHLISHQEWQSLDWIDGISLGDLVKFDIIELRETGDYSSKHRLEMSHDENISTCKITTSPTVSDWLWQLLSLKHQPTLIAAHANHAAHYRFHRVSGQLLAPLPDDAALRSALQLIVHPDRGMGSRNTLPCPRGFELLRIERSPPYVNQILFRLPLRIVCPFTIKPSGEISVPNIVDAVRWTARNAADESIQYTAKPPSKSTLALISSKMLELIEHINRLMDNAWSSRRAYDLEQIRRELGNAFGPEAIKPSIPQHP</sequence>
<dbReference type="SUPFAM" id="SSF55874">
    <property type="entry name" value="ATPase domain of HSP90 chaperone/DNA topoisomerase II/histidine kinase"/>
    <property type="match status" value="1"/>
</dbReference>
<name>A0A7X4Y9Z3_9BACT</name>
<evidence type="ECO:0000259" key="1">
    <source>
        <dbReference type="Pfam" id="PF24391"/>
    </source>
</evidence>
<dbReference type="Proteomes" id="UP000537825">
    <property type="component" value="Unassembled WGS sequence"/>
</dbReference>
<dbReference type="EMBL" id="JAAAPK010000003">
    <property type="protein sequence ID" value="NBC40864.1"/>
    <property type="molecule type" value="Genomic_DNA"/>
</dbReference>
<dbReference type="Gene3D" id="3.30.565.10">
    <property type="entry name" value="Histidine kinase-like ATPase, C-terminal domain"/>
    <property type="match status" value="1"/>
</dbReference>
<organism evidence="2 3">
    <name type="scientific">Corallococcus exiguus</name>
    <dbReference type="NCBI Taxonomy" id="83462"/>
    <lineage>
        <taxon>Bacteria</taxon>
        <taxon>Pseudomonadati</taxon>
        <taxon>Myxococcota</taxon>
        <taxon>Myxococcia</taxon>
        <taxon>Myxococcales</taxon>
        <taxon>Cystobacterineae</taxon>
        <taxon>Myxococcaceae</taxon>
        <taxon>Corallococcus</taxon>
    </lineage>
</organism>
<feature type="domain" description="HD-CE" evidence="1">
    <location>
        <begin position="43"/>
        <end position="309"/>
    </location>
</feature>
<dbReference type="AlphaFoldDB" id="A0A7X4Y9Z3"/>